<protein>
    <submittedName>
        <fullName evidence="3">Uncharacterized protein</fullName>
    </submittedName>
</protein>
<keyword evidence="4" id="KW-1185">Reference proteome</keyword>
<proteinExistence type="predicted"/>
<organism evidence="3 4">
    <name type="scientific">Punica granatum</name>
    <name type="common">Pomegranate</name>
    <dbReference type="NCBI Taxonomy" id="22663"/>
    <lineage>
        <taxon>Eukaryota</taxon>
        <taxon>Viridiplantae</taxon>
        <taxon>Streptophyta</taxon>
        <taxon>Embryophyta</taxon>
        <taxon>Tracheophyta</taxon>
        <taxon>Spermatophyta</taxon>
        <taxon>Magnoliopsida</taxon>
        <taxon>eudicotyledons</taxon>
        <taxon>Gunneridae</taxon>
        <taxon>Pentapetalae</taxon>
        <taxon>rosids</taxon>
        <taxon>malvids</taxon>
        <taxon>Myrtales</taxon>
        <taxon>Lythraceae</taxon>
        <taxon>Punica</taxon>
    </lineage>
</organism>
<evidence type="ECO:0000313" key="3">
    <source>
        <dbReference type="EMBL" id="PKI59220.1"/>
    </source>
</evidence>
<reference evidence="3 4" key="1">
    <citation type="submission" date="2017-11" db="EMBL/GenBank/DDBJ databases">
        <title>De-novo sequencing of pomegranate (Punica granatum L.) genome.</title>
        <authorList>
            <person name="Akparov Z."/>
            <person name="Amiraslanov A."/>
            <person name="Hajiyeva S."/>
            <person name="Abbasov M."/>
            <person name="Kaur K."/>
            <person name="Hamwieh A."/>
            <person name="Solovyev V."/>
            <person name="Salamov A."/>
            <person name="Braich B."/>
            <person name="Kosarev P."/>
            <person name="Mahmoud A."/>
            <person name="Hajiyev E."/>
            <person name="Babayeva S."/>
            <person name="Izzatullayeva V."/>
            <person name="Mammadov A."/>
            <person name="Mammadov A."/>
            <person name="Sharifova S."/>
            <person name="Ojaghi J."/>
            <person name="Eynullazada K."/>
            <person name="Bayramov B."/>
            <person name="Abdulazimova A."/>
            <person name="Shahmuradov I."/>
        </authorList>
    </citation>
    <scope>NUCLEOTIDE SEQUENCE [LARGE SCALE GENOMIC DNA]</scope>
    <source>
        <strain evidence="4">cv. AG2017</strain>
        <tissue evidence="3">Leaf</tissue>
    </source>
</reference>
<evidence type="ECO:0000256" key="1">
    <source>
        <dbReference type="SAM" id="MobiDB-lite"/>
    </source>
</evidence>
<feature type="transmembrane region" description="Helical" evidence="2">
    <location>
        <begin position="13"/>
        <end position="38"/>
    </location>
</feature>
<name>A0A2I0JTJ4_PUNGR</name>
<feature type="compositionally biased region" description="Polar residues" evidence="1">
    <location>
        <begin position="98"/>
        <end position="114"/>
    </location>
</feature>
<accession>A0A2I0JTJ4</accession>
<keyword evidence="2" id="KW-0472">Membrane</keyword>
<dbReference type="AlphaFoldDB" id="A0A2I0JTJ4"/>
<sequence>MRRTFYYENLGDVAAVGFALPAIVALTAIVAATVVTIVPAGGSGKPDSVSHVSASPSLSLYSSLAKSQESFSTVDDDEEKKKKSCGENGLVMDAKGDSSGSSFGLPADSTSSNC</sequence>
<feature type="region of interest" description="Disordered" evidence="1">
    <location>
        <begin position="70"/>
        <end position="114"/>
    </location>
</feature>
<dbReference type="EMBL" id="PGOL01001313">
    <property type="protein sequence ID" value="PKI59220.1"/>
    <property type="molecule type" value="Genomic_DNA"/>
</dbReference>
<comment type="caution">
    <text evidence="3">The sequence shown here is derived from an EMBL/GenBank/DDBJ whole genome shotgun (WGS) entry which is preliminary data.</text>
</comment>
<evidence type="ECO:0000313" key="4">
    <source>
        <dbReference type="Proteomes" id="UP000233551"/>
    </source>
</evidence>
<dbReference type="Proteomes" id="UP000233551">
    <property type="component" value="Unassembled WGS sequence"/>
</dbReference>
<keyword evidence="2" id="KW-1133">Transmembrane helix</keyword>
<evidence type="ECO:0000256" key="2">
    <source>
        <dbReference type="SAM" id="Phobius"/>
    </source>
</evidence>
<gene>
    <name evidence="3" type="ORF">CRG98_020383</name>
</gene>
<keyword evidence="2" id="KW-0812">Transmembrane</keyword>